<dbReference type="AlphaFoldDB" id="A0A557QDD0"/>
<name>A0A557QDD0_9RHOO</name>
<dbReference type="NCBIfam" id="TIGR02521">
    <property type="entry name" value="type_IV_pilW"/>
    <property type="match status" value="1"/>
</dbReference>
<dbReference type="Pfam" id="PF14559">
    <property type="entry name" value="TPR_19"/>
    <property type="match status" value="1"/>
</dbReference>
<feature type="region of interest" description="Disordered" evidence="2">
    <location>
        <begin position="238"/>
        <end position="268"/>
    </location>
</feature>
<dbReference type="OrthoDB" id="9814042at2"/>
<dbReference type="InterPro" id="IPR019734">
    <property type="entry name" value="TPR_rpt"/>
</dbReference>
<dbReference type="InterPro" id="IPR013360">
    <property type="entry name" value="Pilus_4_PilW"/>
</dbReference>
<dbReference type="PROSITE" id="PS51257">
    <property type="entry name" value="PROKAR_LIPOPROTEIN"/>
    <property type="match status" value="1"/>
</dbReference>
<dbReference type="InterPro" id="IPR011990">
    <property type="entry name" value="TPR-like_helical_dom_sf"/>
</dbReference>
<comment type="caution">
    <text evidence="4">The sequence shown here is derived from an EMBL/GenBank/DDBJ whole genome shotgun (WGS) entry which is preliminary data.</text>
</comment>
<feature type="signal peptide" evidence="3">
    <location>
        <begin position="1"/>
        <end position="18"/>
    </location>
</feature>
<keyword evidence="3" id="KW-0732">Signal</keyword>
<evidence type="ECO:0000313" key="5">
    <source>
        <dbReference type="Proteomes" id="UP000319502"/>
    </source>
</evidence>
<dbReference type="RefSeq" id="WP_144311305.1">
    <property type="nucleotide sequence ID" value="NZ_VMNK01000023.1"/>
</dbReference>
<sequence>MKTAHLLAALGFAGLLLSGCTTNPSAPGSSGSLDLRPAAERPVVSENQARAKIHTDLGMAYVTAQRVGVALDEVRTALAYDQTYAPAHHLQALVFMALNDPASARGAFARADALAPGDPEINNSYGWFLCVQGEVDEGIRMLEQSARNPYYTTPTRPMTNAGLCRMGQGQLEAAETYFRRAMTLDANNIQAVLNLAAIAYRRNNPEAAHVYLNTVHQKSPPTAESLWLGVRVERARNDKETEASYGSQLKSRFPTSPEYQKLIEGKYE</sequence>
<dbReference type="Pfam" id="PF13432">
    <property type="entry name" value="TPR_16"/>
    <property type="match status" value="1"/>
</dbReference>
<evidence type="ECO:0000256" key="3">
    <source>
        <dbReference type="SAM" id="SignalP"/>
    </source>
</evidence>
<dbReference type="PANTHER" id="PTHR44216:SF3">
    <property type="entry name" value="PROTEIN O-MANNOSYL-TRANSFERASE TMTC2"/>
    <property type="match status" value="1"/>
</dbReference>
<dbReference type="PROSITE" id="PS50005">
    <property type="entry name" value="TPR"/>
    <property type="match status" value="1"/>
</dbReference>
<keyword evidence="1" id="KW-0802">TPR repeat</keyword>
<gene>
    <name evidence="4" type="primary">pilW</name>
    <name evidence="4" type="ORF">FHP91_20430</name>
</gene>
<evidence type="ECO:0000256" key="2">
    <source>
        <dbReference type="SAM" id="MobiDB-lite"/>
    </source>
</evidence>
<dbReference type="InterPro" id="IPR052384">
    <property type="entry name" value="TMTC_O-mannosyltransferase"/>
</dbReference>
<organism evidence="4 5">
    <name type="scientific">Denitromonas halophila</name>
    <dbReference type="NCBI Taxonomy" id="1629404"/>
    <lineage>
        <taxon>Bacteria</taxon>
        <taxon>Pseudomonadati</taxon>
        <taxon>Pseudomonadota</taxon>
        <taxon>Betaproteobacteria</taxon>
        <taxon>Rhodocyclales</taxon>
        <taxon>Zoogloeaceae</taxon>
        <taxon>Denitromonas</taxon>
    </lineage>
</organism>
<dbReference type="PANTHER" id="PTHR44216">
    <property type="entry name" value="PROTEIN O-MANNOSYL-TRANSFERASE TMTC2"/>
    <property type="match status" value="1"/>
</dbReference>
<reference evidence="4 5" key="1">
    <citation type="submission" date="2019-07" db="EMBL/GenBank/DDBJ databases">
        <title>The pathways for chlorine oxyanion respiration interact through the shared metabolite chlorate.</title>
        <authorList>
            <person name="Barnum T.P."/>
            <person name="Cheng Y."/>
            <person name="Hill K.A."/>
            <person name="Lucas L.N."/>
            <person name="Carlson H.K."/>
            <person name="Coates J.D."/>
        </authorList>
    </citation>
    <scope>NUCLEOTIDE SEQUENCE [LARGE SCALE GENOMIC DNA]</scope>
    <source>
        <strain evidence="4 5">SFB-3</strain>
    </source>
</reference>
<dbReference type="EMBL" id="VMNK01000023">
    <property type="protein sequence ID" value="TVO50915.1"/>
    <property type="molecule type" value="Genomic_DNA"/>
</dbReference>
<dbReference type="SMART" id="SM00028">
    <property type="entry name" value="TPR"/>
    <property type="match status" value="4"/>
</dbReference>
<dbReference type="Proteomes" id="UP000319502">
    <property type="component" value="Unassembled WGS sequence"/>
</dbReference>
<feature type="compositionally biased region" description="Polar residues" evidence="2">
    <location>
        <begin position="244"/>
        <end position="258"/>
    </location>
</feature>
<dbReference type="SUPFAM" id="SSF48452">
    <property type="entry name" value="TPR-like"/>
    <property type="match status" value="1"/>
</dbReference>
<evidence type="ECO:0000313" key="4">
    <source>
        <dbReference type="EMBL" id="TVO50915.1"/>
    </source>
</evidence>
<protein>
    <submittedName>
        <fullName evidence="4">Type IV pilus biogenesis/stability protein PilW</fullName>
    </submittedName>
</protein>
<keyword evidence="5" id="KW-1185">Reference proteome</keyword>
<dbReference type="Gene3D" id="1.25.40.10">
    <property type="entry name" value="Tetratricopeptide repeat domain"/>
    <property type="match status" value="1"/>
</dbReference>
<accession>A0A557QDD0</accession>
<feature type="chain" id="PRO_5021820333" evidence="3">
    <location>
        <begin position="19"/>
        <end position="268"/>
    </location>
</feature>
<evidence type="ECO:0000256" key="1">
    <source>
        <dbReference type="PROSITE-ProRule" id="PRU00339"/>
    </source>
</evidence>
<feature type="repeat" description="TPR" evidence="1">
    <location>
        <begin position="155"/>
        <end position="188"/>
    </location>
</feature>
<proteinExistence type="predicted"/>